<evidence type="ECO:0000256" key="1">
    <source>
        <dbReference type="SAM" id="MobiDB-lite"/>
    </source>
</evidence>
<evidence type="ECO:0000313" key="2">
    <source>
        <dbReference type="EMBL" id="GBP52307.1"/>
    </source>
</evidence>
<gene>
    <name evidence="2" type="ORF">EVAR_38453_1</name>
</gene>
<organism evidence="2 3">
    <name type="scientific">Eumeta variegata</name>
    <name type="common">Bagworm moth</name>
    <name type="synonym">Eumeta japonica</name>
    <dbReference type="NCBI Taxonomy" id="151549"/>
    <lineage>
        <taxon>Eukaryota</taxon>
        <taxon>Metazoa</taxon>
        <taxon>Ecdysozoa</taxon>
        <taxon>Arthropoda</taxon>
        <taxon>Hexapoda</taxon>
        <taxon>Insecta</taxon>
        <taxon>Pterygota</taxon>
        <taxon>Neoptera</taxon>
        <taxon>Endopterygota</taxon>
        <taxon>Lepidoptera</taxon>
        <taxon>Glossata</taxon>
        <taxon>Ditrysia</taxon>
        <taxon>Tineoidea</taxon>
        <taxon>Psychidae</taxon>
        <taxon>Oiketicinae</taxon>
        <taxon>Eumeta</taxon>
    </lineage>
</organism>
<evidence type="ECO:0000313" key="3">
    <source>
        <dbReference type="Proteomes" id="UP000299102"/>
    </source>
</evidence>
<keyword evidence="3" id="KW-1185">Reference proteome</keyword>
<name>A0A4C1WQD4_EUMVA</name>
<feature type="region of interest" description="Disordered" evidence="1">
    <location>
        <begin position="51"/>
        <end position="86"/>
    </location>
</feature>
<dbReference type="AlphaFoldDB" id="A0A4C1WQD4"/>
<comment type="caution">
    <text evidence="2">The sequence shown here is derived from an EMBL/GenBank/DDBJ whole genome shotgun (WGS) entry which is preliminary data.</text>
</comment>
<dbReference type="EMBL" id="BGZK01000600">
    <property type="protein sequence ID" value="GBP52307.1"/>
    <property type="molecule type" value="Genomic_DNA"/>
</dbReference>
<proteinExistence type="predicted"/>
<sequence length="153" mass="16454">MWDKDIPDSAITFKVKYDCFNSSISVESIAIEFGGELDKSKAYPAVSLELNSSSDAKRSQSNQSATATQRELSSGHVAKLGKGSACNHAPDSDVRAALILALLVASDADERTRGQLPIQRGSLKTATQSNMFMADGETFATPDSRPTLERLQN</sequence>
<protein>
    <submittedName>
        <fullName evidence="2">Uncharacterized protein</fullName>
    </submittedName>
</protein>
<dbReference type="Proteomes" id="UP000299102">
    <property type="component" value="Unassembled WGS sequence"/>
</dbReference>
<accession>A0A4C1WQD4</accession>
<reference evidence="2 3" key="1">
    <citation type="journal article" date="2019" name="Commun. Biol.">
        <title>The bagworm genome reveals a unique fibroin gene that provides high tensile strength.</title>
        <authorList>
            <person name="Kono N."/>
            <person name="Nakamura H."/>
            <person name="Ohtoshi R."/>
            <person name="Tomita M."/>
            <person name="Numata K."/>
            <person name="Arakawa K."/>
        </authorList>
    </citation>
    <scope>NUCLEOTIDE SEQUENCE [LARGE SCALE GENOMIC DNA]</scope>
</reference>
<feature type="compositionally biased region" description="Polar residues" evidence="1">
    <location>
        <begin position="51"/>
        <end position="72"/>
    </location>
</feature>